<dbReference type="EMBL" id="LR798345">
    <property type="protein sequence ID" value="CAB5225417.1"/>
    <property type="molecule type" value="Genomic_DNA"/>
</dbReference>
<dbReference type="EMBL" id="LR796557">
    <property type="protein sequence ID" value="CAB4152190.1"/>
    <property type="molecule type" value="Genomic_DNA"/>
</dbReference>
<name>A0A6J5NCJ6_9CAUD</name>
<accession>A0A6J5NCJ6</accession>
<evidence type="ECO:0000313" key="3">
    <source>
        <dbReference type="EMBL" id="CAB5225417.1"/>
    </source>
</evidence>
<organism evidence="2">
    <name type="scientific">uncultured Caudovirales phage</name>
    <dbReference type="NCBI Taxonomy" id="2100421"/>
    <lineage>
        <taxon>Viruses</taxon>
        <taxon>Duplodnaviria</taxon>
        <taxon>Heunggongvirae</taxon>
        <taxon>Uroviricota</taxon>
        <taxon>Caudoviricetes</taxon>
        <taxon>Peduoviridae</taxon>
        <taxon>Maltschvirus</taxon>
        <taxon>Maltschvirus maltsch</taxon>
    </lineage>
</organism>
<reference evidence="2" key="1">
    <citation type="submission" date="2020-04" db="EMBL/GenBank/DDBJ databases">
        <authorList>
            <person name="Chiriac C."/>
            <person name="Salcher M."/>
            <person name="Ghai R."/>
            <person name="Kavagutti S V."/>
        </authorList>
    </citation>
    <scope>NUCLEOTIDE SEQUENCE</scope>
</reference>
<protein>
    <submittedName>
        <fullName evidence="2">Uncharacterized protein</fullName>
    </submittedName>
</protein>
<proteinExistence type="predicted"/>
<evidence type="ECO:0000313" key="2">
    <source>
        <dbReference type="EMBL" id="CAB4157450.1"/>
    </source>
</evidence>
<evidence type="ECO:0000313" key="1">
    <source>
        <dbReference type="EMBL" id="CAB4152190.1"/>
    </source>
</evidence>
<gene>
    <name evidence="1" type="ORF">UFOVP590_58</name>
    <name evidence="2" type="ORF">UFOVP685_26</name>
    <name evidence="3" type="ORF">UFOVP750_26</name>
</gene>
<dbReference type="EMBL" id="LR796656">
    <property type="protein sequence ID" value="CAB4157450.1"/>
    <property type="molecule type" value="Genomic_DNA"/>
</dbReference>
<sequence>MTKFELQVMIDDVIESLKFLKAKQARYVFLDHWLSADYDRAIDGLQESIEQLEFDLANYEDYMQRQKKC</sequence>